<organism evidence="4">
    <name type="scientific">uncultured Caudovirales phage</name>
    <dbReference type="NCBI Taxonomy" id="2100421"/>
    <lineage>
        <taxon>Viruses</taxon>
        <taxon>Duplodnaviria</taxon>
        <taxon>Heunggongvirae</taxon>
        <taxon>Uroviricota</taxon>
        <taxon>Caudoviricetes</taxon>
        <taxon>Peduoviridae</taxon>
        <taxon>Maltschvirus</taxon>
        <taxon>Maltschvirus maltsch</taxon>
    </lineage>
</organism>
<dbReference type="EMBL" id="LR797038">
    <property type="protein sequence ID" value="CAB4182530.1"/>
    <property type="molecule type" value="Genomic_DNA"/>
</dbReference>
<evidence type="ECO:0000313" key="2">
    <source>
        <dbReference type="EMBL" id="CAB4149548.1"/>
    </source>
</evidence>
<sequence length="432" mass="46752">MTTVLMAFDRSARTIDQDGNLHVAVTNISKATVNPYRGQEIPGWQSLGLEPDRVYQMLRAPEELERAAPTFNNLRLMSRHVPVSAADPQEDLVAGTTGTDARFEAPFLVNSLTVWRAEDIALIDSREKCELSCGYYYDPVMEPGTYESLHFDGKMTNIRGNHVALVIEGRAGPDVQVHDSKEFREMPAPLTSRKALIVKGAIAGYLRPKLTAGASLIALDAALAGVNRANWSAKKPAVVAAVLAMKSKLAADANLDGMHEFIDRLDNEEDGAAKDDDLAAEDEEETEAESEEERAARMKKAMADKAAKDAMEDDMPDKAKDNYGSMNAKAMDAAIADARKSIHAELRAATEAREIVRPLVGAVAIALDSAEAIYRYALDAAKVDVTDVHPSAFRAMVGMLNAKAGPKPRIALDSSAPSVASMFPDVARIKQS</sequence>
<dbReference type="EMBL" id="LR797392">
    <property type="protein sequence ID" value="CAB4212560.1"/>
    <property type="molecule type" value="Genomic_DNA"/>
</dbReference>
<gene>
    <name evidence="3" type="ORF">UFOVP1081_8</name>
    <name evidence="4" type="ORF">UFOVP1433_8</name>
    <name evidence="2" type="ORF">UFOVP553_8</name>
</gene>
<dbReference type="EMBL" id="LR796529">
    <property type="protein sequence ID" value="CAB4149548.1"/>
    <property type="molecule type" value="Genomic_DNA"/>
</dbReference>
<protein>
    <submittedName>
        <fullName evidence="4">Uncharacterized conserved protein UCP029215</fullName>
    </submittedName>
</protein>
<feature type="compositionally biased region" description="Acidic residues" evidence="1">
    <location>
        <begin position="278"/>
        <end position="292"/>
    </location>
</feature>
<evidence type="ECO:0000256" key="1">
    <source>
        <dbReference type="SAM" id="MobiDB-lite"/>
    </source>
</evidence>
<name>A0A6J5SF69_9CAUD</name>
<dbReference type="InterPro" id="IPR016913">
    <property type="entry name" value="UCP029215"/>
</dbReference>
<feature type="compositionally biased region" description="Basic and acidic residues" evidence="1">
    <location>
        <begin position="267"/>
        <end position="277"/>
    </location>
</feature>
<proteinExistence type="predicted"/>
<accession>A0A6J5SF69</accession>
<reference evidence="4" key="1">
    <citation type="submission" date="2020-05" db="EMBL/GenBank/DDBJ databases">
        <authorList>
            <person name="Chiriac C."/>
            <person name="Salcher M."/>
            <person name="Ghai R."/>
            <person name="Kavagutti S V."/>
        </authorList>
    </citation>
    <scope>NUCLEOTIDE SEQUENCE</scope>
</reference>
<feature type="region of interest" description="Disordered" evidence="1">
    <location>
        <begin position="267"/>
        <end position="300"/>
    </location>
</feature>
<evidence type="ECO:0000313" key="3">
    <source>
        <dbReference type="EMBL" id="CAB4182530.1"/>
    </source>
</evidence>
<evidence type="ECO:0000313" key="4">
    <source>
        <dbReference type="EMBL" id="CAB4212560.1"/>
    </source>
</evidence>
<dbReference type="Pfam" id="PF09979">
    <property type="entry name" value="DUF2213"/>
    <property type="match status" value="1"/>
</dbReference>